<organism evidence="1 2">
    <name type="scientific">[Emmonsia] crescens</name>
    <dbReference type="NCBI Taxonomy" id="73230"/>
    <lineage>
        <taxon>Eukaryota</taxon>
        <taxon>Fungi</taxon>
        <taxon>Dikarya</taxon>
        <taxon>Ascomycota</taxon>
        <taxon>Pezizomycotina</taxon>
        <taxon>Eurotiomycetes</taxon>
        <taxon>Eurotiomycetidae</taxon>
        <taxon>Onygenales</taxon>
        <taxon>Ajellomycetaceae</taxon>
        <taxon>Emergomyces</taxon>
    </lineage>
</organism>
<gene>
    <name evidence="1" type="ORF">EMCG_05558</name>
</gene>
<dbReference type="OrthoDB" id="4201710at2759"/>
<accession>A0A0G2HN71</accession>
<protein>
    <submittedName>
        <fullName evidence="1">Uncharacterized protein</fullName>
    </submittedName>
</protein>
<evidence type="ECO:0000313" key="1">
    <source>
        <dbReference type="EMBL" id="KKZ57807.1"/>
    </source>
</evidence>
<sequence>MDVASANEEPNANESTIIVISEDGDLIIEVIEYDVVRTIGRVPVLGPKSAASFQWWDAKSKEILLDCLLWCEALYPCYYFHCAAGFRILTKELVYESMDYITTKTNPIHHHQTHLHLPARVIQKLNEKRGCLRNIIHDRLCSPIQNLAATRACQCREQIMSTYIKELTRIGASPLEPTFRHISIRKMLQHLEEFNKSNVPRKSDDNCHCSYNWSSELGTIVAETRSEADNRFIGLALDFDRKEEARHGRGWP</sequence>
<dbReference type="VEuPathDB" id="FungiDB:EMCG_05558"/>
<comment type="caution">
    <text evidence="1">The sequence shown here is derived from an EMBL/GenBank/DDBJ whole genome shotgun (WGS) entry which is preliminary data.</text>
</comment>
<dbReference type="Proteomes" id="UP000034164">
    <property type="component" value="Unassembled WGS sequence"/>
</dbReference>
<name>A0A0G2HN71_9EURO</name>
<proteinExistence type="predicted"/>
<dbReference type="AlphaFoldDB" id="A0A0G2HN71"/>
<reference evidence="2" key="1">
    <citation type="journal article" date="2015" name="PLoS Genet.">
        <title>The dynamic genome and transcriptome of the human fungal pathogen Blastomyces and close relative Emmonsia.</title>
        <authorList>
            <person name="Munoz J.F."/>
            <person name="Gauthier G.M."/>
            <person name="Desjardins C.A."/>
            <person name="Gallo J.E."/>
            <person name="Holder J."/>
            <person name="Sullivan T.D."/>
            <person name="Marty A.J."/>
            <person name="Carmen J.C."/>
            <person name="Chen Z."/>
            <person name="Ding L."/>
            <person name="Gujja S."/>
            <person name="Magrini V."/>
            <person name="Misas E."/>
            <person name="Mitreva M."/>
            <person name="Priest M."/>
            <person name="Saif S."/>
            <person name="Whiston E.A."/>
            <person name="Young S."/>
            <person name="Zeng Q."/>
            <person name="Goldman W.E."/>
            <person name="Mardis E.R."/>
            <person name="Taylor J.W."/>
            <person name="McEwen J.G."/>
            <person name="Clay O.K."/>
            <person name="Klein B.S."/>
            <person name="Cuomo C.A."/>
        </authorList>
    </citation>
    <scope>NUCLEOTIDE SEQUENCE [LARGE SCALE GENOMIC DNA]</scope>
    <source>
        <strain evidence="2">UAMH 3008</strain>
    </source>
</reference>
<dbReference type="EMBL" id="LCZI01001733">
    <property type="protein sequence ID" value="KKZ57807.1"/>
    <property type="molecule type" value="Genomic_DNA"/>
</dbReference>
<evidence type="ECO:0000313" key="2">
    <source>
        <dbReference type="Proteomes" id="UP000034164"/>
    </source>
</evidence>